<dbReference type="EMBL" id="JALLPB020000282">
    <property type="protein sequence ID" value="KAL3811085.1"/>
    <property type="molecule type" value="Genomic_DNA"/>
</dbReference>
<evidence type="ECO:0000313" key="1">
    <source>
        <dbReference type="EMBL" id="KAL3811085.1"/>
    </source>
</evidence>
<keyword evidence="2" id="KW-1185">Reference proteome</keyword>
<evidence type="ECO:0000313" key="2">
    <source>
        <dbReference type="Proteomes" id="UP001530377"/>
    </source>
</evidence>
<gene>
    <name evidence="1" type="ORF">ACHAXA_008062</name>
</gene>
<reference evidence="1 2" key="1">
    <citation type="submission" date="2024-10" db="EMBL/GenBank/DDBJ databases">
        <title>Updated reference genomes for cyclostephanoid diatoms.</title>
        <authorList>
            <person name="Roberts W.R."/>
            <person name="Alverson A.J."/>
        </authorList>
    </citation>
    <scope>NUCLEOTIDE SEQUENCE [LARGE SCALE GENOMIC DNA]</scope>
    <source>
        <strain evidence="1 2">AJA228-03</strain>
    </source>
</reference>
<feature type="non-terminal residue" evidence="1">
    <location>
        <position position="1"/>
    </location>
</feature>
<dbReference type="AlphaFoldDB" id="A0ABD3RDH7"/>
<proteinExistence type="predicted"/>
<protein>
    <submittedName>
        <fullName evidence="1">Uncharacterized protein</fullName>
    </submittedName>
</protein>
<name>A0ABD3RDH7_9STRA</name>
<accession>A0ABD3RDH7</accession>
<organism evidence="1 2">
    <name type="scientific">Cyclostephanos tholiformis</name>
    <dbReference type="NCBI Taxonomy" id="382380"/>
    <lineage>
        <taxon>Eukaryota</taxon>
        <taxon>Sar</taxon>
        <taxon>Stramenopiles</taxon>
        <taxon>Ochrophyta</taxon>
        <taxon>Bacillariophyta</taxon>
        <taxon>Coscinodiscophyceae</taxon>
        <taxon>Thalassiosirophycidae</taxon>
        <taxon>Stephanodiscales</taxon>
        <taxon>Stephanodiscaceae</taxon>
        <taxon>Cyclostephanos</taxon>
    </lineage>
</organism>
<sequence length="231" mass="25450">GVEVVVATASASAASSGEDALLKLQIAFEAARISLWAFGSSIPKRRCIRQGRVDGEEDGGPASSSEERLGEVDKDASVWWFHFKEFLGRSYASIEEIECHFLLPVDERDVLEEEKEKGSTRTLRIEAPDVVVGDCLEHVGDAVDGDGRSMNRLLSDVAGDRDDVALMYAGKTLVFSGCGVRLHHRDGGGDRGLPGPTSRIVCRLYRRLTPHHPRLTWWQIVICCYGTWSYG</sequence>
<comment type="caution">
    <text evidence="1">The sequence shown here is derived from an EMBL/GenBank/DDBJ whole genome shotgun (WGS) entry which is preliminary data.</text>
</comment>
<dbReference type="Proteomes" id="UP001530377">
    <property type="component" value="Unassembled WGS sequence"/>
</dbReference>